<keyword evidence="1" id="KW-0677">Repeat</keyword>
<accession>A0A174GK37</accession>
<feature type="repeat" description="Cell wall-binding" evidence="2">
    <location>
        <begin position="64"/>
        <end position="83"/>
    </location>
</feature>
<dbReference type="EMBL" id="CZAB01000009">
    <property type="protein sequence ID" value="CUO61518.1"/>
    <property type="molecule type" value="Genomic_DNA"/>
</dbReference>
<dbReference type="Gene3D" id="2.10.270.10">
    <property type="entry name" value="Cholin Binding"/>
    <property type="match status" value="1"/>
</dbReference>
<dbReference type="PROSITE" id="PS51170">
    <property type="entry name" value="CW"/>
    <property type="match status" value="1"/>
</dbReference>
<dbReference type="InterPro" id="IPR018337">
    <property type="entry name" value="Cell_wall/Cho-bd_repeat"/>
</dbReference>
<gene>
    <name evidence="3" type="ORF">ERS852480_01499</name>
</gene>
<name>A0A174GK37_9FIRM</name>
<sequence>MESEFECYGKEQEFPEDILKYMDLTKEEAEAIWTDPDEEGSLSAGWVQEDGQWKYRMRNGAYKSDGWLVDGGKWYYLGTDGAMVKEAYTPGGYWVNAQGAWEPYHR</sequence>
<evidence type="ECO:0000313" key="4">
    <source>
        <dbReference type="Proteomes" id="UP000095512"/>
    </source>
</evidence>
<evidence type="ECO:0000256" key="2">
    <source>
        <dbReference type="PROSITE-ProRule" id="PRU00591"/>
    </source>
</evidence>
<dbReference type="SUPFAM" id="SSF69360">
    <property type="entry name" value="Cell wall binding repeat"/>
    <property type="match status" value="1"/>
</dbReference>
<evidence type="ECO:0000313" key="3">
    <source>
        <dbReference type="EMBL" id="CUO61518.1"/>
    </source>
</evidence>
<evidence type="ECO:0000256" key="1">
    <source>
        <dbReference type="ARBA" id="ARBA00022737"/>
    </source>
</evidence>
<organism evidence="3 4">
    <name type="scientific">Enterocloster clostridioformis</name>
    <dbReference type="NCBI Taxonomy" id="1531"/>
    <lineage>
        <taxon>Bacteria</taxon>
        <taxon>Bacillati</taxon>
        <taxon>Bacillota</taxon>
        <taxon>Clostridia</taxon>
        <taxon>Lachnospirales</taxon>
        <taxon>Lachnospiraceae</taxon>
        <taxon>Enterocloster</taxon>
    </lineage>
</organism>
<dbReference type="Proteomes" id="UP000095512">
    <property type="component" value="Unassembled WGS sequence"/>
</dbReference>
<proteinExistence type="predicted"/>
<protein>
    <submittedName>
        <fullName evidence="3">Cell wall binding repeat-containing protein</fullName>
    </submittedName>
</protein>
<dbReference type="Pfam" id="PF19085">
    <property type="entry name" value="Choline_bind_2"/>
    <property type="match status" value="1"/>
</dbReference>
<reference evidence="3 4" key="1">
    <citation type="submission" date="2015-09" db="EMBL/GenBank/DDBJ databases">
        <authorList>
            <consortium name="Pathogen Informatics"/>
        </authorList>
    </citation>
    <scope>NUCLEOTIDE SEQUENCE [LARGE SCALE GENOMIC DNA]</scope>
    <source>
        <strain evidence="3 4">2789STDY5834865</strain>
    </source>
</reference>
<dbReference type="AlphaFoldDB" id="A0A174GK37"/>